<reference evidence="1" key="1">
    <citation type="journal article" date="2021" name="Proc. Natl. Acad. Sci. U.S.A.">
        <title>A Catalog of Tens of Thousands of Viruses from Human Metagenomes Reveals Hidden Associations with Chronic Diseases.</title>
        <authorList>
            <person name="Tisza M.J."/>
            <person name="Buck C.B."/>
        </authorList>
    </citation>
    <scope>NUCLEOTIDE SEQUENCE</scope>
    <source>
        <strain evidence="1">Ctzeq1</strain>
    </source>
</reference>
<protein>
    <submittedName>
        <fullName evidence="1">Uncharacterized protein</fullName>
    </submittedName>
</protein>
<organism evidence="1">
    <name type="scientific">Podoviridae sp. ctzeq1</name>
    <dbReference type="NCBI Taxonomy" id="2826597"/>
    <lineage>
        <taxon>Viruses</taxon>
        <taxon>Duplodnaviria</taxon>
        <taxon>Heunggongvirae</taxon>
        <taxon>Uroviricota</taxon>
        <taxon>Caudoviricetes</taxon>
    </lineage>
</organism>
<proteinExistence type="predicted"/>
<accession>A0A8S5M0C1</accession>
<dbReference type="EMBL" id="BK014787">
    <property type="protein sequence ID" value="DAD75676.1"/>
    <property type="molecule type" value="Genomic_DNA"/>
</dbReference>
<sequence length="41" mass="4809">MIGRPTAQNLCSIRRSYSLSVLYSSHRRSLIDNFLFMRCKS</sequence>
<name>A0A8S5M0C1_9CAUD</name>
<evidence type="ECO:0000313" key="1">
    <source>
        <dbReference type="EMBL" id="DAD75676.1"/>
    </source>
</evidence>